<dbReference type="EMBL" id="JAQNDO010000001">
    <property type="protein sequence ID" value="MDC0743353.1"/>
    <property type="molecule type" value="Genomic_DNA"/>
</dbReference>
<accession>A0ABT5END5</accession>
<dbReference type="Proteomes" id="UP001221411">
    <property type="component" value="Unassembled WGS sequence"/>
</dbReference>
<feature type="domain" description="Putative zinc-finger" evidence="2">
    <location>
        <begin position="3"/>
        <end position="36"/>
    </location>
</feature>
<evidence type="ECO:0000256" key="1">
    <source>
        <dbReference type="SAM" id="MobiDB-lite"/>
    </source>
</evidence>
<comment type="caution">
    <text evidence="3">The sequence shown here is derived from an EMBL/GenBank/DDBJ whole genome shotgun (WGS) entry which is preliminary data.</text>
</comment>
<dbReference type="InterPro" id="IPR011990">
    <property type="entry name" value="TPR-like_helical_dom_sf"/>
</dbReference>
<evidence type="ECO:0000313" key="4">
    <source>
        <dbReference type="Proteomes" id="UP001221411"/>
    </source>
</evidence>
<reference evidence="3 4" key="1">
    <citation type="submission" date="2022-11" db="EMBL/GenBank/DDBJ databases">
        <title>Minimal conservation of predation-associated metabolite biosynthetic gene clusters underscores biosynthetic potential of Myxococcota including descriptions for ten novel species: Archangium lansinium sp. nov., Myxococcus landrumus sp. nov., Nannocystis bai.</title>
        <authorList>
            <person name="Ahearne A."/>
            <person name="Stevens C."/>
            <person name="Dowd S."/>
        </authorList>
    </citation>
    <scope>NUCLEOTIDE SEQUENCE [LARGE SCALE GENOMIC DNA]</scope>
    <source>
        <strain evidence="3 4">RJM3</strain>
    </source>
</reference>
<feature type="region of interest" description="Disordered" evidence="1">
    <location>
        <begin position="259"/>
        <end position="355"/>
    </location>
</feature>
<dbReference type="RefSeq" id="WP_271918808.1">
    <property type="nucleotide sequence ID" value="NZ_JAQNDO010000001.1"/>
</dbReference>
<name>A0ABT5END5_9BACT</name>
<organism evidence="3 4">
    <name type="scientific">Polyangium mundeleinium</name>
    <dbReference type="NCBI Taxonomy" id="2995306"/>
    <lineage>
        <taxon>Bacteria</taxon>
        <taxon>Pseudomonadati</taxon>
        <taxon>Myxococcota</taxon>
        <taxon>Polyangia</taxon>
        <taxon>Polyangiales</taxon>
        <taxon>Polyangiaceae</taxon>
        <taxon>Polyangium</taxon>
    </lineage>
</organism>
<feature type="compositionally biased region" description="Low complexity" evidence="1">
    <location>
        <begin position="297"/>
        <end position="316"/>
    </location>
</feature>
<sequence length="355" mass="36744">MDCQKFDQVVMDALYEELDELTYAALRRHVESCARCGEAWNGLRATREVAMLPLEEPSPGLEDRILAAVTDAQRTTPWHRKALRALAWAGSHAMRPQLAMAALFFLVIGSSLLLLRAKPGTVGITPVRVTERGVPAPDEGDLQAAAQAPPPPIAAAPMPAAAAEVAEGAKKSKDDATDKAAAKDTDGAAKALAEARATRDGSGCDAALRLYDDVGARHPGTPQAADAMWEAAQCQRSLGNTDRARELYSALKQSDGYKARAEEALQESEAANQTNNAGGGLVANRAAMPSPAPPPAATSTVAAAGKPASKPAPAAPTVEEEAQRAKAAPGGGSGRNVNAAPKRAAEPPAPANAAY</sequence>
<protein>
    <submittedName>
        <fullName evidence="3">Zf-HC2 domain-containing protein</fullName>
    </submittedName>
</protein>
<dbReference type="Pfam" id="PF13490">
    <property type="entry name" value="zf-HC2"/>
    <property type="match status" value="1"/>
</dbReference>
<feature type="region of interest" description="Disordered" evidence="1">
    <location>
        <begin position="133"/>
        <end position="157"/>
    </location>
</feature>
<evidence type="ECO:0000259" key="2">
    <source>
        <dbReference type="Pfam" id="PF13490"/>
    </source>
</evidence>
<proteinExistence type="predicted"/>
<dbReference type="InterPro" id="IPR027383">
    <property type="entry name" value="Znf_put"/>
</dbReference>
<gene>
    <name evidence="3" type="ORF">POL67_18520</name>
</gene>
<evidence type="ECO:0000313" key="3">
    <source>
        <dbReference type="EMBL" id="MDC0743353.1"/>
    </source>
</evidence>
<keyword evidence="4" id="KW-1185">Reference proteome</keyword>
<dbReference type="Gene3D" id="1.25.40.10">
    <property type="entry name" value="Tetratricopeptide repeat domain"/>
    <property type="match status" value="1"/>
</dbReference>